<dbReference type="GO" id="GO:0006829">
    <property type="term" value="P:zinc ion transport"/>
    <property type="evidence" value="ECO:0007669"/>
    <property type="project" value="InterPro"/>
</dbReference>
<gene>
    <name evidence="9" type="ORF">HGB44_25580</name>
</gene>
<evidence type="ECO:0000313" key="10">
    <source>
        <dbReference type="Proteomes" id="UP000553209"/>
    </source>
</evidence>
<dbReference type="EMBL" id="JAAXPG010000030">
    <property type="protein sequence ID" value="NKZ01012.1"/>
    <property type="molecule type" value="Genomic_DNA"/>
</dbReference>
<protein>
    <submittedName>
        <fullName evidence="9">Cation diffusion facilitator family transporter</fullName>
    </submittedName>
</protein>
<name>A0A7X6MG73_9ACTN</name>
<dbReference type="Gene3D" id="1.20.1510.10">
    <property type="entry name" value="Cation efflux protein transmembrane domain"/>
    <property type="match status" value="1"/>
</dbReference>
<evidence type="ECO:0000256" key="1">
    <source>
        <dbReference type="ARBA" id="ARBA00004141"/>
    </source>
</evidence>
<keyword evidence="2" id="KW-0813">Transport</keyword>
<reference evidence="9 10" key="1">
    <citation type="submission" date="2020-04" db="EMBL/GenBank/DDBJ databases">
        <title>MicrobeNet Type strains.</title>
        <authorList>
            <person name="Nicholson A.C."/>
        </authorList>
    </citation>
    <scope>NUCLEOTIDE SEQUENCE [LARGE SCALE GENOMIC DNA]</scope>
    <source>
        <strain evidence="9 10">ATCC 23612</strain>
    </source>
</reference>
<keyword evidence="4 7" id="KW-1133">Transmembrane helix</keyword>
<comment type="caution">
    <text evidence="9">The sequence shown here is derived from an EMBL/GenBank/DDBJ whole genome shotgun (WGS) entry which is preliminary data.</text>
</comment>
<comment type="subcellular location">
    <subcellularLocation>
        <location evidence="1">Membrane</location>
        <topology evidence="1">Multi-pass membrane protein</topology>
    </subcellularLocation>
</comment>
<evidence type="ECO:0000256" key="4">
    <source>
        <dbReference type="ARBA" id="ARBA00022989"/>
    </source>
</evidence>
<feature type="transmembrane region" description="Helical" evidence="7">
    <location>
        <begin position="109"/>
        <end position="126"/>
    </location>
</feature>
<feature type="transmembrane region" description="Helical" evidence="7">
    <location>
        <begin position="77"/>
        <end position="97"/>
    </location>
</feature>
<feature type="domain" description="Cation efflux protein transmembrane" evidence="8">
    <location>
        <begin position="11"/>
        <end position="218"/>
    </location>
</feature>
<evidence type="ECO:0000256" key="3">
    <source>
        <dbReference type="ARBA" id="ARBA00022692"/>
    </source>
</evidence>
<dbReference type="InterPro" id="IPR002524">
    <property type="entry name" value="Cation_efflux"/>
</dbReference>
<dbReference type="AlphaFoldDB" id="A0A7X6MG73"/>
<keyword evidence="3 7" id="KW-0812">Transmembrane</keyword>
<dbReference type="SUPFAM" id="SSF160240">
    <property type="entry name" value="Cation efflux protein cytoplasmic domain-like"/>
    <property type="match status" value="1"/>
</dbReference>
<dbReference type="PANTHER" id="PTHR13414">
    <property type="entry name" value="HUEL-CATION TRANSPORTER"/>
    <property type="match status" value="1"/>
</dbReference>
<dbReference type="GO" id="GO:0008324">
    <property type="term" value="F:monoatomic cation transmembrane transporter activity"/>
    <property type="evidence" value="ECO:0007669"/>
    <property type="project" value="InterPro"/>
</dbReference>
<keyword evidence="10" id="KW-1185">Reference proteome</keyword>
<dbReference type="InterPro" id="IPR040177">
    <property type="entry name" value="SLC30A9"/>
</dbReference>
<feature type="region of interest" description="Disordered" evidence="6">
    <location>
        <begin position="307"/>
        <end position="337"/>
    </location>
</feature>
<dbReference type="Gene3D" id="3.30.70.1350">
    <property type="entry name" value="Cation efflux protein, cytoplasmic domain"/>
    <property type="match status" value="1"/>
</dbReference>
<evidence type="ECO:0000256" key="2">
    <source>
        <dbReference type="ARBA" id="ARBA00022448"/>
    </source>
</evidence>
<dbReference type="Proteomes" id="UP000553209">
    <property type="component" value="Unassembled WGS sequence"/>
</dbReference>
<feature type="transmembrane region" description="Helical" evidence="7">
    <location>
        <begin position="162"/>
        <end position="187"/>
    </location>
</feature>
<dbReference type="InterPro" id="IPR027469">
    <property type="entry name" value="Cation_efflux_TMD_sf"/>
</dbReference>
<dbReference type="SUPFAM" id="SSF161111">
    <property type="entry name" value="Cation efflux protein transmembrane domain-like"/>
    <property type="match status" value="1"/>
</dbReference>
<dbReference type="Pfam" id="PF01545">
    <property type="entry name" value="Cation_efflux"/>
    <property type="match status" value="1"/>
</dbReference>
<keyword evidence="5 7" id="KW-0472">Membrane</keyword>
<evidence type="ECO:0000256" key="7">
    <source>
        <dbReference type="SAM" id="Phobius"/>
    </source>
</evidence>
<sequence>MSVEGSTRAVVTALCANLGIAATKFVAYLLTGSSSMMAESIHSVADSSNQALLLIGGKRARRGATEEHPFGYGRERYVYAFMVAIVLFSLGGLFALYEAWHKISHPEPITSWQWVPVAVLLVALVLESFAMRTAVKESNAVRGKATWVQFVRRSKAPELPVILLEDAGALLGLVFALVGVSLTLITGNGLWDGLGTAAIGLLLVAIAIVLAVEVKSLLIGESATSENVRAIRRAIESVEDIDRLIHMRTQHVGPEELLVAAKVAVDAHDDAGRITRAIDEAEERIRTAVPIATLVYIEPDLFRSGASPGASPGTVSSGRTGGGAAAGAVRRTTTEAN</sequence>
<evidence type="ECO:0000256" key="5">
    <source>
        <dbReference type="ARBA" id="ARBA00023136"/>
    </source>
</evidence>
<evidence type="ECO:0000256" key="6">
    <source>
        <dbReference type="SAM" id="MobiDB-lite"/>
    </source>
</evidence>
<dbReference type="InterPro" id="IPR058533">
    <property type="entry name" value="Cation_efflux_TM"/>
</dbReference>
<accession>A0A7X6MG73</accession>
<dbReference type="GO" id="GO:0016020">
    <property type="term" value="C:membrane"/>
    <property type="evidence" value="ECO:0007669"/>
    <property type="project" value="UniProtKB-SubCell"/>
</dbReference>
<proteinExistence type="predicted"/>
<dbReference type="InterPro" id="IPR036837">
    <property type="entry name" value="Cation_efflux_CTD_sf"/>
</dbReference>
<organism evidence="9 10">
    <name type="scientific">Nocardiopsis alborubida</name>
    <dbReference type="NCBI Taxonomy" id="146802"/>
    <lineage>
        <taxon>Bacteria</taxon>
        <taxon>Bacillati</taxon>
        <taxon>Actinomycetota</taxon>
        <taxon>Actinomycetes</taxon>
        <taxon>Streptosporangiales</taxon>
        <taxon>Nocardiopsidaceae</taxon>
        <taxon>Nocardiopsis</taxon>
    </lineage>
</organism>
<evidence type="ECO:0000313" key="9">
    <source>
        <dbReference type="EMBL" id="NKZ01012.1"/>
    </source>
</evidence>
<dbReference type="PANTHER" id="PTHR13414:SF9">
    <property type="entry name" value="PROTON-COUPLED ZINC ANTIPORTER SLC30A9, MITOCHONDRIAL"/>
    <property type="match status" value="1"/>
</dbReference>
<dbReference type="NCBIfam" id="TIGR01297">
    <property type="entry name" value="CDF"/>
    <property type="match status" value="1"/>
</dbReference>
<feature type="transmembrane region" description="Helical" evidence="7">
    <location>
        <begin position="6"/>
        <end position="30"/>
    </location>
</feature>
<feature type="transmembrane region" description="Helical" evidence="7">
    <location>
        <begin position="193"/>
        <end position="212"/>
    </location>
</feature>
<dbReference type="RefSeq" id="WP_061081568.1">
    <property type="nucleotide sequence ID" value="NZ_JAAXPG010000030.1"/>
</dbReference>
<evidence type="ECO:0000259" key="8">
    <source>
        <dbReference type="Pfam" id="PF01545"/>
    </source>
</evidence>